<reference evidence="4 5" key="1">
    <citation type="journal article" date="2013" name="ISME J.">
        <title>A metabolic model for members of the genus Tetrasphaera involved in enhanced biological phosphorus removal.</title>
        <authorList>
            <person name="Kristiansen R."/>
            <person name="Nguyen H.T.T."/>
            <person name="Saunders A.M."/>
            <person name="Nielsen J.L."/>
            <person name="Wimmer R."/>
            <person name="Le V.Q."/>
            <person name="McIlroy S.J."/>
            <person name="Petrovski S."/>
            <person name="Seviour R.J."/>
            <person name="Calteau A."/>
            <person name="Nielsen K.L."/>
            <person name="Nielsen P.H."/>
        </authorList>
    </citation>
    <scope>NUCLEOTIDE SEQUENCE [LARGE SCALE GENOMIC DNA]</scope>
    <source>
        <strain evidence="4 5">T1-X7</strain>
    </source>
</reference>
<dbReference type="InterPro" id="IPR035490">
    <property type="entry name" value="GlmS/FrlB_SIS"/>
</dbReference>
<name>A0A077LV75_9MICO</name>
<dbReference type="RefSeq" id="WP_327152410.1">
    <property type="nucleotide sequence ID" value="NZ_HF570958.1"/>
</dbReference>
<dbReference type="SUPFAM" id="SSF53697">
    <property type="entry name" value="SIS domain"/>
    <property type="match status" value="1"/>
</dbReference>
<feature type="domain" description="SIS" evidence="3">
    <location>
        <begin position="263"/>
        <end position="402"/>
    </location>
</feature>
<evidence type="ECO:0000259" key="3">
    <source>
        <dbReference type="PROSITE" id="PS51464"/>
    </source>
</evidence>
<evidence type="ECO:0000313" key="4">
    <source>
        <dbReference type="EMBL" id="CCH75900.1"/>
    </source>
</evidence>
<proteinExistence type="predicted"/>
<dbReference type="InterPro" id="IPR035466">
    <property type="entry name" value="GlmS/AgaS_SIS"/>
</dbReference>
<evidence type="ECO:0000256" key="2">
    <source>
        <dbReference type="SAM" id="MobiDB-lite"/>
    </source>
</evidence>
<dbReference type="Gene3D" id="3.40.50.10490">
    <property type="entry name" value="Glucose-6-phosphate isomerase like protein, domain 1"/>
    <property type="match status" value="2"/>
</dbReference>
<dbReference type="STRING" id="1194083.BN12_10047"/>
<organism evidence="4 5">
    <name type="scientific">Nostocoides japonicum T1-X7</name>
    <dbReference type="NCBI Taxonomy" id="1194083"/>
    <lineage>
        <taxon>Bacteria</taxon>
        <taxon>Bacillati</taxon>
        <taxon>Actinomycetota</taxon>
        <taxon>Actinomycetes</taxon>
        <taxon>Micrococcales</taxon>
        <taxon>Intrasporangiaceae</taxon>
        <taxon>Nostocoides</taxon>
    </lineage>
</organism>
<evidence type="ECO:0000313" key="5">
    <source>
        <dbReference type="Proteomes" id="UP000035721"/>
    </source>
</evidence>
<dbReference type="InterPro" id="IPR001347">
    <property type="entry name" value="SIS_dom"/>
</dbReference>
<comment type="caution">
    <text evidence="4">The sequence shown here is derived from an EMBL/GenBank/DDBJ whole genome shotgun (WGS) entry which is preliminary data.</text>
</comment>
<dbReference type="Proteomes" id="UP000035721">
    <property type="component" value="Unassembled WGS sequence"/>
</dbReference>
<dbReference type="AlphaFoldDB" id="A0A077LV75"/>
<feature type="region of interest" description="Disordered" evidence="2">
    <location>
        <begin position="1"/>
        <end position="69"/>
    </location>
</feature>
<dbReference type="PANTHER" id="PTHR10937">
    <property type="entry name" value="GLUCOSAMINE--FRUCTOSE-6-PHOSPHATE AMINOTRANSFERASE, ISOMERIZING"/>
    <property type="match status" value="1"/>
</dbReference>
<gene>
    <name evidence="4" type="ORF">BN12_10047</name>
</gene>
<dbReference type="GO" id="GO:0097367">
    <property type="term" value="F:carbohydrate derivative binding"/>
    <property type="evidence" value="ECO:0007669"/>
    <property type="project" value="InterPro"/>
</dbReference>
<accession>A0A077LV75</accession>
<dbReference type="PANTHER" id="PTHR10937:SF8">
    <property type="entry name" value="AMINOTRANSFERASE-RELATED"/>
    <property type="match status" value="1"/>
</dbReference>
<dbReference type="GO" id="GO:1901135">
    <property type="term" value="P:carbohydrate derivative metabolic process"/>
    <property type="evidence" value="ECO:0007669"/>
    <property type="project" value="InterPro"/>
</dbReference>
<dbReference type="CDD" id="cd05009">
    <property type="entry name" value="SIS_GlmS_GlmD_2"/>
    <property type="match status" value="1"/>
</dbReference>
<keyword evidence="5" id="KW-1185">Reference proteome</keyword>
<keyword evidence="1" id="KW-0677">Repeat</keyword>
<dbReference type="CDD" id="cd05008">
    <property type="entry name" value="SIS_GlmS_GlmD_1"/>
    <property type="match status" value="1"/>
</dbReference>
<sequence length="412" mass="42442">MTPHPLTDSSIDPSATSTPETPVALGTTPRDATPDHDNPAPAELSSPEAIANHDNPAPAELSSPGPGDLMAAEILEQPTVWRRLASAAGPDGDIARAAALIRAYRPRFVLFVARGTSDHAALYAKYLVEVEHELPCGLVSPSTMTAYGARPDLTGVLMVGVSQSGGSPDLVQAMEVARQRGALTVAVTNDETSPLARAAEAHVDVLAGPERAVAATKSYTAQLLALHLLLATVRHGAAPSIEALCAAGDELVGADADDAVAALAQRYRFASRLVTTGRGYSYPTAREAALKLMETCYLSAQAFSGADLLHGPLAMIDPTVPVLAIASAGVGGEAMGSVFPRLAEQGADVMCVGTPAVVATADHGIALPGGLPEALSPLLEIIPFQQLARHLALARGGNPDAPRGLRKVTETL</sequence>
<feature type="compositionally biased region" description="Polar residues" evidence="2">
    <location>
        <begin position="7"/>
        <end position="20"/>
    </location>
</feature>
<feature type="domain" description="SIS" evidence="3">
    <location>
        <begin position="97"/>
        <end position="239"/>
    </location>
</feature>
<protein>
    <submittedName>
        <fullName evidence="4">Glutamine-fructose-6-phosphate transaminase</fullName>
    </submittedName>
</protein>
<dbReference type="Pfam" id="PF01380">
    <property type="entry name" value="SIS"/>
    <property type="match status" value="2"/>
</dbReference>
<dbReference type="InterPro" id="IPR046348">
    <property type="entry name" value="SIS_dom_sf"/>
</dbReference>
<dbReference type="EMBL" id="CAJB01000001">
    <property type="protein sequence ID" value="CCH75900.1"/>
    <property type="molecule type" value="Genomic_DNA"/>
</dbReference>
<evidence type="ECO:0000256" key="1">
    <source>
        <dbReference type="ARBA" id="ARBA00022737"/>
    </source>
</evidence>
<dbReference type="PROSITE" id="PS51464">
    <property type="entry name" value="SIS"/>
    <property type="match status" value="2"/>
</dbReference>